<gene>
    <name evidence="5" type="ORF">ABGN05_14380</name>
</gene>
<evidence type="ECO:0000313" key="5">
    <source>
        <dbReference type="EMBL" id="MEX0406850.1"/>
    </source>
</evidence>
<keyword evidence="4" id="KW-0949">S-adenosyl-L-methionine</keyword>
<dbReference type="EMBL" id="JBDPGJ010000003">
    <property type="protein sequence ID" value="MEX0406850.1"/>
    <property type="molecule type" value="Genomic_DNA"/>
</dbReference>
<dbReference type="SUPFAM" id="SSF53335">
    <property type="entry name" value="S-adenosyl-L-methionine-dependent methyltransferases"/>
    <property type="match status" value="1"/>
</dbReference>
<proteinExistence type="predicted"/>
<dbReference type="Gene3D" id="3.40.50.150">
    <property type="entry name" value="Vaccinia Virus protein VP39"/>
    <property type="match status" value="1"/>
</dbReference>
<sequence>MNTINEVRSPAEIYDARFVPALFAQWGPVVAAEAELREGDRVLDVACGTGALTLAADEIVGPSGSVVGLDANPQMLAVAQRKPVNIEWLEGRAEALPLPDRSFDAVVSQFGFMFFDDKAQALREMMRVLKPGGRLAVAVCDAVENSAGYGAFALLLDRLFGRRVGDAFRAPFSLGDAGQLHEICREAGIEDAEVVQRNEEVRFESIDAMVSTERACVWTLGGVLTDQQFELLLKESETALKPFLTGDEVIEFDMPSLIIRTQKR</sequence>
<dbReference type="PANTHER" id="PTHR43591:SF24">
    <property type="entry name" value="2-METHOXY-6-POLYPRENYL-1,4-BENZOQUINOL METHYLASE, MITOCHONDRIAL"/>
    <property type="match status" value="1"/>
</dbReference>
<keyword evidence="6" id="KW-1185">Reference proteome</keyword>
<organism evidence="5 6">
    <name type="scientific">Aquibium pacificus</name>
    <dbReference type="NCBI Taxonomy" id="3153579"/>
    <lineage>
        <taxon>Bacteria</taxon>
        <taxon>Pseudomonadati</taxon>
        <taxon>Pseudomonadota</taxon>
        <taxon>Alphaproteobacteria</taxon>
        <taxon>Hyphomicrobiales</taxon>
        <taxon>Phyllobacteriaceae</taxon>
        <taxon>Aquibium</taxon>
    </lineage>
</organism>
<dbReference type="InterPro" id="IPR029063">
    <property type="entry name" value="SAM-dependent_MTases_sf"/>
</dbReference>
<protein>
    <submittedName>
        <fullName evidence="5">Class I SAM-dependent methyltransferase</fullName>
        <ecNumber evidence="5">2.1.1.-</ecNumber>
    </submittedName>
</protein>
<dbReference type="InterPro" id="IPR004033">
    <property type="entry name" value="UbiE/COQ5_MeTrFase"/>
</dbReference>
<keyword evidence="3 5" id="KW-0808">Transferase</keyword>
<comment type="caution">
    <text evidence="5">The sequence shown here is derived from an EMBL/GenBank/DDBJ whole genome shotgun (WGS) entry which is preliminary data.</text>
</comment>
<dbReference type="Proteomes" id="UP001556692">
    <property type="component" value="Unassembled WGS sequence"/>
</dbReference>
<evidence type="ECO:0000256" key="1">
    <source>
        <dbReference type="ARBA" id="ARBA00022428"/>
    </source>
</evidence>
<evidence type="ECO:0000313" key="6">
    <source>
        <dbReference type="Proteomes" id="UP001556692"/>
    </source>
</evidence>
<name>A0ABV3SMQ8_9HYPH</name>
<accession>A0ABV3SMQ8</accession>
<keyword evidence="2 5" id="KW-0489">Methyltransferase</keyword>
<dbReference type="PANTHER" id="PTHR43591">
    <property type="entry name" value="METHYLTRANSFERASE"/>
    <property type="match status" value="1"/>
</dbReference>
<evidence type="ECO:0000256" key="4">
    <source>
        <dbReference type="ARBA" id="ARBA00022691"/>
    </source>
</evidence>
<dbReference type="GO" id="GO:0032259">
    <property type="term" value="P:methylation"/>
    <property type="evidence" value="ECO:0007669"/>
    <property type="project" value="UniProtKB-KW"/>
</dbReference>
<dbReference type="CDD" id="cd02440">
    <property type="entry name" value="AdoMet_MTases"/>
    <property type="match status" value="1"/>
</dbReference>
<evidence type="ECO:0000256" key="3">
    <source>
        <dbReference type="ARBA" id="ARBA00022679"/>
    </source>
</evidence>
<dbReference type="Pfam" id="PF01209">
    <property type="entry name" value="Ubie_methyltran"/>
    <property type="match status" value="1"/>
</dbReference>
<dbReference type="GO" id="GO:0008168">
    <property type="term" value="F:methyltransferase activity"/>
    <property type="evidence" value="ECO:0007669"/>
    <property type="project" value="UniProtKB-KW"/>
</dbReference>
<dbReference type="EC" id="2.1.1.-" evidence="5"/>
<evidence type="ECO:0000256" key="2">
    <source>
        <dbReference type="ARBA" id="ARBA00022603"/>
    </source>
</evidence>
<dbReference type="PROSITE" id="PS51608">
    <property type="entry name" value="SAM_MT_UBIE"/>
    <property type="match status" value="1"/>
</dbReference>
<reference evidence="5 6" key="1">
    <citation type="submission" date="2024-05" db="EMBL/GenBank/DDBJ databases">
        <authorList>
            <person name="Jiang F."/>
        </authorList>
    </citation>
    <scope>NUCLEOTIDE SEQUENCE [LARGE SCALE GENOMIC DNA]</scope>
    <source>
        <strain evidence="5 6">LZ166</strain>
    </source>
</reference>
<keyword evidence="1" id="KW-0474">Menaquinone biosynthesis</keyword>
<dbReference type="RefSeq" id="WP_367954732.1">
    <property type="nucleotide sequence ID" value="NZ_JBDPGJ010000003.1"/>
</dbReference>